<comment type="caution">
    <text evidence="4">The sequence shown here is derived from an EMBL/GenBank/DDBJ whole genome shotgun (WGS) entry which is preliminary data.</text>
</comment>
<dbReference type="InterPro" id="IPR029063">
    <property type="entry name" value="SAM-dependent_MTases_sf"/>
</dbReference>
<dbReference type="SUPFAM" id="SSF53335">
    <property type="entry name" value="S-adenosyl-L-methionine-dependent methyltransferases"/>
    <property type="match status" value="1"/>
</dbReference>
<dbReference type="PANTHER" id="PTHR45681:SF6">
    <property type="entry name" value="POLYKETIDE SYNTHASE 37"/>
    <property type="match status" value="1"/>
</dbReference>
<feature type="domain" description="Ketoreductase" evidence="3">
    <location>
        <begin position="602"/>
        <end position="774"/>
    </location>
</feature>
<sequence length="891" mass="99931">LQALQHLVSDSLTSYAYSASPATSHPKMSTDLELLYLQWKPDMDCVRASELMKPTRDSTAEQHLMERMWVMCAIQMHEQLQAATCAKPHFERYRSWLAYEYERFKQPGYLMVPDTVDIVAMSSEDRHQAIVECYESGKETHMWPVLETAWRVYINMIDVVEGRHKLLKVLMEDRLLPQFYDWANELTDMRPLFNIMGHSKPKLRILEIGAGTGGSTSRALEGLVSEHGERLYSSYTFTDISTLFFGPAQERFATYDGIEYRKLDISLDPLEQGFEAGSYDLILAANVLHATPSLVETLKHCRMLLKPNGYLFMQELSQPQGLFPGWWLGDDDGRPGGPCVEPPEWDRRLRQAGFDGIHTVAFDNELPYYYTANMLARPAENIERATSITLLTQSDALDAFGQRVMDLLIQDGFIVEQRAWGRKLPKGQDVISLIDLERSKPLLQDVTSEDLTYFVQTIRDTSDAAVLWAMPPAQTNCRNPYYGQMLGAARSIRAELGVDLITIELETTANQTEAASVFKQVFRKIQRARTAEDNSELDTEYIWAAGNVHVGRFHRAQTKDSLAAIIFPNGESTIDSQEHRFAGMNSPQIDVSRRAPSLKPDFSYLLVGDLENLGRATVSWMISAGARDFIVCSPSAGKSDADQAFMQQVKKSGCMLRCFAGEVADRNFVQGVITQAQRPIAGVVMHVATIHRNESFLSMSHASWTSDIQPKVQGTWNLHHLLPKDLDFFVLASLDGGLQGHSSNASANAFHDAFSSYRKVLGLPASVIHTCDIEEFDFAKSQDSGLASQTADHVDTLRSEPDFLRGLQLAITRSADPQHIVPPVVTNLSHGHRRSDQIVLSNISHLKDGPRGRTIWKLGTRTRPSITTANTSMTPPVSKMRVETRGEQMCA</sequence>
<organism evidence="4 5">
    <name type="scientific">Colletotrichum tofieldiae</name>
    <dbReference type="NCBI Taxonomy" id="708197"/>
    <lineage>
        <taxon>Eukaryota</taxon>
        <taxon>Fungi</taxon>
        <taxon>Dikarya</taxon>
        <taxon>Ascomycota</taxon>
        <taxon>Pezizomycotina</taxon>
        <taxon>Sordariomycetes</taxon>
        <taxon>Hypocreomycetidae</taxon>
        <taxon>Glomerellales</taxon>
        <taxon>Glomerellaceae</taxon>
        <taxon>Colletotrichum</taxon>
        <taxon>Colletotrichum spaethianum species complex</taxon>
    </lineage>
</organism>
<dbReference type="InterPro" id="IPR013217">
    <property type="entry name" value="Methyltransf_12"/>
</dbReference>
<dbReference type="Gene3D" id="3.40.50.720">
    <property type="entry name" value="NAD(P)-binding Rossmann-like Domain"/>
    <property type="match status" value="1"/>
</dbReference>
<dbReference type="GO" id="GO:0016491">
    <property type="term" value="F:oxidoreductase activity"/>
    <property type="evidence" value="ECO:0007669"/>
    <property type="project" value="UniProtKB-KW"/>
</dbReference>
<dbReference type="STRING" id="708197.A0A161Y4H0"/>
<dbReference type="CDD" id="cd02440">
    <property type="entry name" value="AdoMet_MTases"/>
    <property type="match status" value="1"/>
</dbReference>
<keyword evidence="2" id="KW-0560">Oxidoreductase</keyword>
<dbReference type="Pfam" id="PF08242">
    <property type="entry name" value="Methyltransf_12"/>
    <property type="match status" value="1"/>
</dbReference>
<dbReference type="InterPro" id="IPR036291">
    <property type="entry name" value="NAD(P)-bd_dom_sf"/>
</dbReference>
<protein>
    <submittedName>
        <fullName evidence="4">Polyketide synthase</fullName>
    </submittedName>
</protein>
<evidence type="ECO:0000313" key="5">
    <source>
        <dbReference type="Proteomes" id="UP000076552"/>
    </source>
</evidence>
<keyword evidence="1" id="KW-0808">Transferase</keyword>
<dbReference type="SMART" id="SM00822">
    <property type="entry name" value="PKS_KR"/>
    <property type="match status" value="1"/>
</dbReference>
<dbReference type="InterPro" id="IPR050444">
    <property type="entry name" value="Polyketide_Synthase"/>
</dbReference>
<evidence type="ECO:0000259" key="3">
    <source>
        <dbReference type="SMART" id="SM00822"/>
    </source>
</evidence>
<accession>A0A161Y4H0</accession>
<reference evidence="4 5" key="1">
    <citation type="submission" date="2015-06" db="EMBL/GenBank/DDBJ databases">
        <title>Survival trade-offs in plant roots during colonization by closely related pathogenic and mutualistic fungi.</title>
        <authorList>
            <person name="Hacquard S."/>
            <person name="Kracher B."/>
            <person name="Hiruma K."/>
            <person name="Weinman A."/>
            <person name="Muench P."/>
            <person name="Garrido Oter R."/>
            <person name="Ver Loren van Themaat E."/>
            <person name="Dallerey J.-F."/>
            <person name="Damm U."/>
            <person name="Henrissat B."/>
            <person name="Lespinet O."/>
            <person name="Thon M."/>
            <person name="Kemen E."/>
            <person name="McHardy A.C."/>
            <person name="Schulze-Lefert P."/>
            <person name="O'Connell R.J."/>
        </authorList>
    </citation>
    <scope>NUCLEOTIDE SEQUENCE [LARGE SCALE GENOMIC DNA]</scope>
    <source>
        <strain evidence="4 5">0861</strain>
    </source>
</reference>
<name>A0A161Y4H0_9PEZI</name>
<dbReference type="AlphaFoldDB" id="A0A161Y4H0"/>
<dbReference type="Gene3D" id="3.40.50.150">
    <property type="entry name" value="Vaccinia Virus protein VP39"/>
    <property type="match status" value="1"/>
</dbReference>
<dbReference type="InterPro" id="IPR057326">
    <property type="entry name" value="KR_dom"/>
</dbReference>
<feature type="non-terminal residue" evidence="4">
    <location>
        <position position="1"/>
    </location>
</feature>
<evidence type="ECO:0000313" key="4">
    <source>
        <dbReference type="EMBL" id="KZL66607.1"/>
    </source>
</evidence>
<dbReference type="Pfam" id="PF08659">
    <property type="entry name" value="KR"/>
    <property type="match status" value="1"/>
</dbReference>
<dbReference type="SUPFAM" id="SSF51735">
    <property type="entry name" value="NAD(P)-binding Rossmann-fold domains"/>
    <property type="match status" value="1"/>
</dbReference>
<evidence type="ECO:0000256" key="2">
    <source>
        <dbReference type="ARBA" id="ARBA00023002"/>
    </source>
</evidence>
<keyword evidence="5" id="KW-1185">Reference proteome</keyword>
<dbReference type="EMBL" id="LFIV01000170">
    <property type="protein sequence ID" value="KZL66607.1"/>
    <property type="molecule type" value="Genomic_DNA"/>
</dbReference>
<dbReference type="InterPro" id="IPR013968">
    <property type="entry name" value="PKS_KR"/>
</dbReference>
<dbReference type="GO" id="GO:0016740">
    <property type="term" value="F:transferase activity"/>
    <property type="evidence" value="ECO:0007669"/>
    <property type="project" value="UniProtKB-KW"/>
</dbReference>
<dbReference type="Proteomes" id="UP000076552">
    <property type="component" value="Unassembled WGS sequence"/>
</dbReference>
<proteinExistence type="predicted"/>
<gene>
    <name evidence="4" type="ORF">CT0861_05192</name>
</gene>
<evidence type="ECO:0000256" key="1">
    <source>
        <dbReference type="ARBA" id="ARBA00022679"/>
    </source>
</evidence>
<dbReference type="PANTHER" id="PTHR45681">
    <property type="entry name" value="POLYKETIDE SYNTHASE 44-RELATED"/>
    <property type="match status" value="1"/>
</dbReference>